<dbReference type="SUPFAM" id="SSF82771">
    <property type="entry name" value="GIY-YIG endonuclease"/>
    <property type="match status" value="1"/>
</dbReference>
<evidence type="ECO:0000259" key="6">
    <source>
        <dbReference type="PROSITE" id="PS50164"/>
    </source>
</evidence>
<proteinExistence type="predicted"/>
<evidence type="ECO:0000313" key="7">
    <source>
        <dbReference type="EMBL" id="PAB59019.1"/>
    </source>
</evidence>
<dbReference type="InterPro" id="IPR047296">
    <property type="entry name" value="GIY-YIG_UvrC_Cho"/>
</dbReference>
<keyword evidence="1" id="KW-0963">Cytoplasm</keyword>
<dbReference type="InterPro" id="IPR000305">
    <property type="entry name" value="GIY-YIG_endonuc"/>
</dbReference>
<dbReference type="Pfam" id="PF01541">
    <property type="entry name" value="GIY-YIG"/>
    <property type="match status" value="1"/>
</dbReference>
<dbReference type="InterPro" id="IPR050066">
    <property type="entry name" value="UvrABC_protein_C"/>
</dbReference>
<name>A0A267MHH7_9FIRM</name>
<gene>
    <name evidence="7" type="ORF">CCE28_12615</name>
</gene>
<keyword evidence="2" id="KW-0227">DNA damage</keyword>
<dbReference type="Gene3D" id="3.40.1440.10">
    <property type="entry name" value="GIY-YIG endonuclease"/>
    <property type="match status" value="1"/>
</dbReference>
<keyword evidence="3" id="KW-0228">DNA excision</keyword>
<keyword evidence="5" id="KW-0234">DNA repair</keyword>
<evidence type="ECO:0000256" key="2">
    <source>
        <dbReference type="ARBA" id="ARBA00022763"/>
    </source>
</evidence>
<dbReference type="AlphaFoldDB" id="A0A267MHH7"/>
<dbReference type="GO" id="GO:0009380">
    <property type="term" value="C:excinuclease repair complex"/>
    <property type="evidence" value="ECO:0007669"/>
    <property type="project" value="TreeGrafter"/>
</dbReference>
<dbReference type="RefSeq" id="WP_095134085.1">
    <property type="nucleotide sequence ID" value="NZ_NIBG01000010.1"/>
</dbReference>
<dbReference type="InterPro" id="IPR035901">
    <property type="entry name" value="GIY-YIG_endonuc_sf"/>
</dbReference>
<dbReference type="GO" id="GO:0004518">
    <property type="term" value="F:nuclease activity"/>
    <property type="evidence" value="ECO:0007669"/>
    <property type="project" value="UniProtKB-KW"/>
</dbReference>
<feature type="domain" description="GIY-YIG" evidence="6">
    <location>
        <begin position="12"/>
        <end position="90"/>
    </location>
</feature>
<dbReference type="SUPFAM" id="SSF46600">
    <property type="entry name" value="C-terminal UvrC-binding domain of UvrB"/>
    <property type="match status" value="1"/>
</dbReference>
<accession>A0A267MHH7</accession>
<dbReference type="EMBL" id="NIBG01000010">
    <property type="protein sequence ID" value="PAB59019.1"/>
    <property type="molecule type" value="Genomic_DNA"/>
</dbReference>
<comment type="caution">
    <text evidence="7">The sequence shown here is derived from an EMBL/GenBank/DDBJ whole genome shotgun (WGS) entry which is preliminary data.</text>
</comment>
<evidence type="ECO:0000256" key="3">
    <source>
        <dbReference type="ARBA" id="ARBA00022769"/>
    </source>
</evidence>
<dbReference type="PANTHER" id="PTHR30562:SF1">
    <property type="entry name" value="UVRABC SYSTEM PROTEIN C"/>
    <property type="match status" value="1"/>
</dbReference>
<evidence type="ECO:0000256" key="1">
    <source>
        <dbReference type="ARBA" id="ARBA00022490"/>
    </source>
</evidence>
<dbReference type="CDD" id="cd10434">
    <property type="entry name" value="GIY-YIG_UvrC_Cho"/>
    <property type="match status" value="1"/>
</dbReference>
<evidence type="ECO:0000313" key="8">
    <source>
        <dbReference type="Proteomes" id="UP000216024"/>
    </source>
</evidence>
<dbReference type="Proteomes" id="UP000216024">
    <property type="component" value="Unassembled WGS sequence"/>
</dbReference>
<keyword evidence="4" id="KW-0267">Excision nuclease</keyword>
<reference evidence="7 8" key="1">
    <citation type="submission" date="2017-06" db="EMBL/GenBank/DDBJ databases">
        <title>Draft genome sequence of anaerobic fermentative bacterium Anaeromicrobium sediminis DY2726D isolated from West Pacific Ocean sediments.</title>
        <authorList>
            <person name="Zeng X."/>
        </authorList>
    </citation>
    <scope>NUCLEOTIDE SEQUENCE [LARGE SCALE GENOMIC DNA]</scope>
    <source>
        <strain evidence="7 8">DY2726D</strain>
    </source>
</reference>
<dbReference type="PROSITE" id="PS50164">
    <property type="entry name" value="GIY_YIG"/>
    <property type="match status" value="1"/>
</dbReference>
<keyword evidence="8" id="KW-1185">Reference proteome</keyword>
<dbReference type="OrthoDB" id="9804933at2"/>
<dbReference type="PANTHER" id="PTHR30562">
    <property type="entry name" value="UVRC/OXIDOREDUCTASE"/>
    <property type="match status" value="1"/>
</dbReference>
<evidence type="ECO:0000256" key="5">
    <source>
        <dbReference type="ARBA" id="ARBA00023204"/>
    </source>
</evidence>
<dbReference type="SMART" id="SM00465">
    <property type="entry name" value="GIYc"/>
    <property type="match status" value="1"/>
</dbReference>
<organism evidence="7 8">
    <name type="scientific">Anaeromicrobium sediminis</name>
    <dbReference type="NCBI Taxonomy" id="1478221"/>
    <lineage>
        <taxon>Bacteria</taxon>
        <taxon>Bacillati</taxon>
        <taxon>Bacillota</taxon>
        <taxon>Clostridia</taxon>
        <taxon>Peptostreptococcales</taxon>
        <taxon>Thermotaleaceae</taxon>
        <taxon>Anaeromicrobium</taxon>
    </lineage>
</organism>
<dbReference type="FunFam" id="3.40.1440.10:FF:000001">
    <property type="entry name" value="UvrABC system protein C"/>
    <property type="match status" value="1"/>
</dbReference>
<dbReference type="InterPro" id="IPR036876">
    <property type="entry name" value="UVR_dom_sf"/>
</dbReference>
<evidence type="ECO:0000256" key="4">
    <source>
        <dbReference type="ARBA" id="ARBA00022881"/>
    </source>
</evidence>
<protein>
    <recommendedName>
        <fullName evidence="6">GIY-YIG domain-containing protein</fullName>
    </recommendedName>
</protein>
<dbReference type="GO" id="GO:0006289">
    <property type="term" value="P:nucleotide-excision repair"/>
    <property type="evidence" value="ECO:0007669"/>
    <property type="project" value="InterPro"/>
</dbReference>
<sequence>MNLKENIEKLPMCNGIYIMKNKYDHILYIGKSKHIKKRVKTYFYKGEKTNKLEKLTKEVCKIDHIKTDTEIEALLLECEMIKKHKPPYNRLLKNHEKYCYFTIDKGKSKMKVTFDKEEISFGPYKDRYMIEDIISFFQRVYPIKYDEEKNIYDFKYNIIPNRMNNEKHIKDHMDNVEKIFKDHMEIFGNILKEKMISHAKKMEFERANIYKKAIEILDYAKRMNELEGLLNDRYFIATEEICEDKIKVLVIGNSDLLYRKIYYKKENYENEIMDHIKNKLDKNNKVPIEKENIDRILILKEYLRKKENINEIKMP</sequence>